<feature type="non-terminal residue" evidence="9">
    <location>
        <position position="422"/>
    </location>
</feature>
<gene>
    <name evidence="9" type="ORF">GWO12_12515</name>
</gene>
<feature type="binding site" evidence="7">
    <location>
        <position position="165"/>
    </location>
    <ligand>
        <name>Mg(2+)</name>
        <dbReference type="ChEBI" id="CHEBI:18420"/>
    </ligand>
</feature>
<sequence length="422" mass="44150">MLITSYLAVFVGGVLLALVLTPAVRRLAVRLGAIDQPGERKIHAQPVPRLGGVAVLIAVSFAVAGAFWLIPEMRPAITSTLGAARWGVLASAVLLICAMGAIDDFGGLPARLKFLIEITAAAAVVLVAGAPEAIDFSPFSFSLRLGYVAPLLAIFFIIALTNAVNMTDGVDGVAGGISAIAALTLGTMSVAAGHVVAPVVLFALAGALVGFLPHNFRTPKVFLGDTGSLGVGFVLGAAVLIGLQRDGAWLIVPAVLALAVPLTELGLTVLRRTLRALTVERTTLPRERFVFQAGWPGLFVPDRRHIPHRLLELGLSKRWAIAALYAIGATLGGLGLAAFYEPELGPFIGLTIVAVVIYFAPRWLYHELRLIERGALLPILESRLLRSRALQATYDGAVVFVSCLATEAIVMGPAAVLSGGSA</sequence>
<comment type="caution">
    <text evidence="9">The sequence shown here is derived from an EMBL/GenBank/DDBJ whole genome shotgun (WGS) entry which is preliminary data.</text>
</comment>
<feature type="transmembrane region" description="Helical" evidence="8">
    <location>
        <begin position="145"/>
        <end position="164"/>
    </location>
</feature>
<keyword evidence="7" id="KW-0479">Metal-binding</keyword>
<dbReference type="GO" id="GO:0005886">
    <property type="term" value="C:plasma membrane"/>
    <property type="evidence" value="ECO:0007669"/>
    <property type="project" value="UniProtKB-SubCell"/>
</dbReference>
<keyword evidence="3 9" id="KW-0808">Transferase</keyword>
<organism evidence="9 10">
    <name type="scientific">Candidatus Kutchimonas denitrificans</name>
    <dbReference type="NCBI Taxonomy" id="3056748"/>
    <lineage>
        <taxon>Bacteria</taxon>
        <taxon>Pseudomonadati</taxon>
        <taxon>Gemmatimonadota</taxon>
        <taxon>Gemmatimonadia</taxon>
        <taxon>Candidatus Palauibacterales</taxon>
        <taxon>Candidatus Palauibacteraceae</taxon>
        <taxon>Candidatus Kutchimonas</taxon>
    </lineage>
</organism>
<keyword evidence="4 8" id="KW-0812">Transmembrane</keyword>
<dbReference type="GO" id="GO:0016780">
    <property type="term" value="F:phosphotransferase activity, for other substituted phosphate groups"/>
    <property type="evidence" value="ECO:0007669"/>
    <property type="project" value="InterPro"/>
</dbReference>
<feature type="transmembrane region" description="Helical" evidence="8">
    <location>
        <begin position="176"/>
        <end position="209"/>
    </location>
</feature>
<evidence type="ECO:0000256" key="3">
    <source>
        <dbReference type="ARBA" id="ARBA00022679"/>
    </source>
</evidence>
<dbReference type="InterPro" id="IPR000715">
    <property type="entry name" value="Glycosyl_transferase_4"/>
</dbReference>
<dbReference type="PANTHER" id="PTHR22926">
    <property type="entry name" value="PHOSPHO-N-ACETYLMURAMOYL-PENTAPEPTIDE-TRANSFERASE"/>
    <property type="match status" value="1"/>
</dbReference>
<name>A0AAE5C9W6_9BACT</name>
<evidence type="ECO:0000313" key="10">
    <source>
        <dbReference type="Proteomes" id="UP000702544"/>
    </source>
</evidence>
<dbReference type="Pfam" id="PF00953">
    <property type="entry name" value="Glycos_transf_4"/>
    <property type="match status" value="1"/>
</dbReference>
<evidence type="ECO:0000256" key="2">
    <source>
        <dbReference type="ARBA" id="ARBA00022475"/>
    </source>
</evidence>
<dbReference type="EMBL" id="JAACAK010000100">
    <property type="protein sequence ID" value="NIR75916.1"/>
    <property type="molecule type" value="Genomic_DNA"/>
</dbReference>
<feature type="transmembrane region" description="Helical" evidence="8">
    <location>
        <begin position="82"/>
        <end position="102"/>
    </location>
</feature>
<keyword evidence="7" id="KW-0460">Magnesium</keyword>
<keyword evidence="2" id="KW-1003">Cell membrane</keyword>
<protein>
    <submittedName>
        <fullName evidence="9">Undecaprenyl/decaprenyl-phosphate alpha-N-acetylglucosaminyl 1-phosphate transferase</fullName>
    </submittedName>
</protein>
<comment type="subcellular location">
    <subcellularLocation>
        <location evidence="1">Cell membrane</location>
        <topology evidence="1">Multi-pass membrane protein</topology>
    </subcellularLocation>
</comment>
<dbReference type="GO" id="GO:0046872">
    <property type="term" value="F:metal ion binding"/>
    <property type="evidence" value="ECO:0007669"/>
    <property type="project" value="UniProtKB-KW"/>
</dbReference>
<keyword evidence="6 8" id="KW-0472">Membrane</keyword>
<accession>A0AAE5C9W6</accession>
<evidence type="ECO:0000256" key="1">
    <source>
        <dbReference type="ARBA" id="ARBA00004651"/>
    </source>
</evidence>
<evidence type="ECO:0000256" key="6">
    <source>
        <dbReference type="ARBA" id="ARBA00023136"/>
    </source>
</evidence>
<dbReference type="GO" id="GO:0009103">
    <property type="term" value="P:lipopolysaccharide biosynthetic process"/>
    <property type="evidence" value="ECO:0007669"/>
    <property type="project" value="TreeGrafter"/>
</dbReference>
<feature type="transmembrane region" description="Helical" evidence="8">
    <location>
        <begin position="319"/>
        <end position="340"/>
    </location>
</feature>
<reference evidence="9 10" key="1">
    <citation type="submission" date="2020-01" db="EMBL/GenBank/DDBJ databases">
        <title>Genomes assembled from Gulf of Kutch pelagic sediment metagenomes.</title>
        <authorList>
            <person name="Chandrashekar M."/>
            <person name="Mahajan M.S."/>
            <person name="Dave K.J."/>
            <person name="Vatsa P."/>
            <person name="Nathani N.M."/>
        </authorList>
    </citation>
    <scope>NUCLEOTIDE SEQUENCE [LARGE SCALE GENOMIC DNA]</scope>
    <source>
        <strain evidence="9">KS3-K002</strain>
    </source>
</reference>
<feature type="binding site" evidence="7">
    <location>
        <position position="225"/>
    </location>
    <ligand>
        <name>Mg(2+)</name>
        <dbReference type="ChEBI" id="CHEBI:18420"/>
    </ligand>
</feature>
<dbReference type="Proteomes" id="UP000702544">
    <property type="component" value="Unassembled WGS sequence"/>
</dbReference>
<evidence type="ECO:0000256" key="5">
    <source>
        <dbReference type="ARBA" id="ARBA00022989"/>
    </source>
</evidence>
<feature type="transmembrane region" description="Helical" evidence="8">
    <location>
        <begin position="114"/>
        <end position="133"/>
    </location>
</feature>
<evidence type="ECO:0000313" key="9">
    <source>
        <dbReference type="EMBL" id="NIR75916.1"/>
    </source>
</evidence>
<comment type="cofactor">
    <cofactor evidence="7">
        <name>Mg(2+)</name>
        <dbReference type="ChEBI" id="CHEBI:18420"/>
    </cofactor>
</comment>
<dbReference type="GO" id="GO:0044038">
    <property type="term" value="P:cell wall macromolecule biosynthetic process"/>
    <property type="evidence" value="ECO:0007669"/>
    <property type="project" value="TreeGrafter"/>
</dbReference>
<feature type="transmembrane region" description="Helical" evidence="8">
    <location>
        <begin position="221"/>
        <end position="243"/>
    </location>
</feature>
<dbReference type="AlphaFoldDB" id="A0AAE5C9W6"/>
<evidence type="ECO:0000256" key="4">
    <source>
        <dbReference type="ARBA" id="ARBA00022692"/>
    </source>
</evidence>
<feature type="transmembrane region" description="Helical" evidence="8">
    <location>
        <begin position="50"/>
        <end position="70"/>
    </location>
</feature>
<dbReference type="PANTHER" id="PTHR22926:SF3">
    <property type="entry name" value="UNDECAPRENYL-PHOSPHATE ALPHA-N-ACETYLGLUCOSAMINYL 1-PHOSPHATE TRANSFERASE"/>
    <property type="match status" value="1"/>
</dbReference>
<feature type="transmembrane region" description="Helical" evidence="8">
    <location>
        <begin position="346"/>
        <end position="365"/>
    </location>
</feature>
<keyword evidence="5 8" id="KW-1133">Transmembrane helix</keyword>
<evidence type="ECO:0000256" key="8">
    <source>
        <dbReference type="SAM" id="Phobius"/>
    </source>
</evidence>
<proteinExistence type="predicted"/>
<evidence type="ECO:0000256" key="7">
    <source>
        <dbReference type="PIRSR" id="PIRSR600715-1"/>
    </source>
</evidence>
<feature type="transmembrane region" description="Helical" evidence="8">
    <location>
        <begin position="249"/>
        <end position="270"/>
    </location>
</feature>
<dbReference type="GO" id="GO:0071555">
    <property type="term" value="P:cell wall organization"/>
    <property type="evidence" value="ECO:0007669"/>
    <property type="project" value="TreeGrafter"/>
</dbReference>
<dbReference type="CDD" id="cd06853">
    <property type="entry name" value="GT_WecA_like"/>
    <property type="match status" value="1"/>
</dbReference>